<dbReference type="InterPro" id="IPR000996">
    <property type="entry name" value="Clathrin_L-chain"/>
</dbReference>
<evidence type="ECO:0000256" key="5">
    <source>
        <dbReference type="ARBA" id="ARBA00023176"/>
    </source>
</evidence>
<feature type="domain" description="C-CAP/cofactor C-like" evidence="9">
    <location>
        <begin position="1"/>
        <end position="152"/>
    </location>
</feature>
<evidence type="ECO:0000256" key="2">
    <source>
        <dbReference type="ARBA" id="ARBA00005263"/>
    </source>
</evidence>
<dbReference type="Gene3D" id="2.160.20.70">
    <property type="match status" value="1"/>
</dbReference>
<keyword evidence="8" id="KW-0175">Coiled coil</keyword>
<keyword evidence="5 7" id="KW-0168">Coated pit</keyword>
<evidence type="ECO:0000313" key="10">
    <source>
        <dbReference type="EMBL" id="CAD9244935.1"/>
    </source>
</evidence>
<sequence>MEAPDLADAAVFENLTGETLVKQQGEINGQGIALIGMERCTVMIMDTSAYCYCKGLRDSRVLIGPCAGKVTLEDCTNCVVSLAAAGLALSRCQSLQVYAQVGSPVQLEACEDVGLGPFNAEYAGVEAQMAQGGMDLSVNGYSQVVDADGVAVAPDCWRLLDAAETWRPVEPAAEPNPEEYMNFGMPEPSLDAAALPSPVLPEPTEAEMYPEYAKWQAEWEASLLAKAEEQAKVKTENKKQAEDAMDTFFDERTDAKARRQAANRQVEEEKMTLLNNRIERGNEKPWESVADLVDLKNEAAVERMRKLIIQLKNRPLSDTRM</sequence>
<comment type="function">
    <text evidence="7">Clathrin is the major protein of the polyhedral coat of coated pits and vesicles.</text>
</comment>
<keyword evidence="4 7" id="KW-0472">Membrane</keyword>
<feature type="coiled-coil region" evidence="8">
    <location>
        <begin position="224"/>
        <end position="284"/>
    </location>
</feature>
<dbReference type="PROSITE" id="PS51329">
    <property type="entry name" value="C_CAP_COFACTOR_C"/>
    <property type="match status" value="1"/>
</dbReference>
<dbReference type="PANTHER" id="PTHR15440">
    <property type="entry name" value="XRP2 PROTEIN"/>
    <property type="match status" value="1"/>
</dbReference>
<dbReference type="PANTHER" id="PTHR15440:SF0">
    <property type="entry name" value="PROTEIN XRP2"/>
    <property type="match status" value="1"/>
</dbReference>
<dbReference type="InterPro" id="IPR016098">
    <property type="entry name" value="CAP/MinC_C"/>
</dbReference>
<dbReference type="Pfam" id="PF07986">
    <property type="entry name" value="TBCC"/>
    <property type="match status" value="1"/>
</dbReference>
<dbReference type="InterPro" id="IPR017901">
    <property type="entry name" value="C-CAP_CF_C-like"/>
</dbReference>
<organism evidence="10">
    <name type="scientific">Phaeomonas parva</name>
    <dbReference type="NCBI Taxonomy" id="124430"/>
    <lineage>
        <taxon>Eukaryota</taxon>
        <taxon>Sar</taxon>
        <taxon>Stramenopiles</taxon>
        <taxon>Ochrophyta</taxon>
        <taxon>Pinguiophyceae</taxon>
        <taxon>Pinguiochrysidales</taxon>
        <taxon>Pinguiochrysidaceae</taxon>
        <taxon>Phaeomonas</taxon>
    </lineage>
</organism>
<comment type="similarity">
    <text evidence="3">Belongs to the TBCC family.</text>
</comment>
<dbReference type="GO" id="GO:0005198">
    <property type="term" value="F:structural molecule activity"/>
    <property type="evidence" value="ECO:0007669"/>
    <property type="project" value="InterPro"/>
</dbReference>
<proteinExistence type="inferred from homology"/>
<accession>A0A7S1TS85</accession>
<dbReference type="AlphaFoldDB" id="A0A7S1TS85"/>
<name>A0A7S1TS85_9STRA</name>
<dbReference type="GO" id="GO:0005929">
    <property type="term" value="C:cilium"/>
    <property type="evidence" value="ECO:0007669"/>
    <property type="project" value="TreeGrafter"/>
</dbReference>
<evidence type="ECO:0000256" key="7">
    <source>
        <dbReference type="RuleBase" id="RU363137"/>
    </source>
</evidence>
<evidence type="ECO:0000256" key="3">
    <source>
        <dbReference type="ARBA" id="ARBA00008848"/>
    </source>
</evidence>
<reference evidence="10" key="1">
    <citation type="submission" date="2021-01" db="EMBL/GenBank/DDBJ databases">
        <authorList>
            <person name="Corre E."/>
            <person name="Pelletier E."/>
            <person name="Niang G."/>
            <person name="Scheremetjew M."/>
            <person name="Finn R."/>
            <person name="Kale V."/>
            <person name="Holt S."/>
            <person name="Cochrane G."/>
            <person name="Meng A."/>
            <person name="Brown T."/>
            <person name="Cohen L."/>
        </authorList>
    </citation>
    <scope>NUCLEOTIDE SEQUENCE</scope>
    <source>
        <strain evidence="10">CCMP2877</strain>
    </source>
</reference>
<dbReference type="InterPro" id="IPR012945">
    <property type="entry name" value="Tubulin-bd_cofactor_C_dom"/>
</dbReference>
<dbReference type="EMBL" id="HBGJ01005367">
    <property type="protein sequence ID" value="CAD9244935.1"/>
    <property type="molecule type" value="Transcribed_RNA"/>
</dbReference>
<evidence type="ECO:0000256" key="8">
    <source>
        <dbReference type="SAM" id="Coils"/>
    </source>
</evidence>
<dbReference type="InterPro" id="IPR039093">
    <property type="entry name" value="XRP2"/>
</dbReference>
<evidence type="ECO:0000256" key="1">
    <source>
        <dbReference type="ARBA" id="ARBA00004180"/>
    </source>
</evidence>
<dbReference type="GO" id="GO:1990075">
    <property type="term" value="C:periciliary membrane compartment"/>
    <property type="evidence" value="ECO:0007669"/>
    <property type="project" value="TreeGrafter"/>
</dbReference>
<dbReference type="GO" id="GO:0006886">
    <property type="term" value="P:intracellular protein transport"/>
    <property type="evidence" value="ECO:0007669"/>
    <property type="project" value="InterPro"/>
</dbReference>
<comment type="similarity">
    <text evidence="2 7">Belongs to the clathrin light chain family.</text>
</comment>
<keyword evidence="6 7" id="KW-0968">Cytoplasmic vesicle</keyword>
<dbReference type="GO" id="GO:0005096">
    <property type="term" value="F:GTPase activator activity"/>
    <property type="evidence" value="ECO:0007669"/>
    <property type="project" value="InterPro"/>
</dbReference>
<dbReference type="GO" id="GO:0030132">
    <property type="term" value="C:clathrin coat of coated pit"/>
    <property type="evidence" value="ECO:0007669"/>
    <property type="project" value="InterPro"/>
</dbReference>
<dbReference type="GO" id="GO:0030130">
    <property type="term" value="C:clathrin coat of trans-Golgi network vesicle"/>
    <property type="evidence" value="ECO:0007669"/>
    <property type="project" value="InterPro"/>
</dbReference>
<evidence type="ECO:0000259" key="9">
    <source>
        <dbReference type="PROSITE" id="PS51329"/>
    </source>
</evidence>
<gene>
    <name evidence="10" type="ORF">PPAR1163_LOCUS3283</name>
</gene>
<comment type="subcellular location">
    <subcellularLocation>
        <location evidence="1 7">Cytoplasmic vesicle membrane</location>
        <topology evidence="1 7">Peripheral membrane protein</topology>
        <orientation evidence="1 7">Cytoplasmic side</orientation>
    </subcellularLocation>
    <subcellularLocation>
        <location evidence="7">Membrane</location>
        <location evidence="7">Coated pit</location>
        <topology evidence="7">Peripheral membrane protein</topology>
        <orientation evidence="7">Cytoplasmic side</orientation>
    </subcellularLocation>
    <text evidence="7">Cytoplasmic face of coated pits and vesicles.</text>
</comment>
<evidence type="ECO:0000256" key="4">
    <source>
        <dbReference type="ARBA" id="ARBA00023136"/>
    </source>
</evidence>
<dbReference type="Pfam" id="PF01086">
    <property type="entry name" value="Clathrin_lg_ch"/>
    <property type="match status" value="1"/>
</dbReference>
<protein>
    <recommendedName>
        <fullName evidence="7">Clathrin light chain</fullName>
    </recommendedName>
</protein>
<evidence type="ECO:0000256" key="6">
    <source>
        <dbReference type="ARBA" id="ARBA00023329"/>
    </source>
</evidence>
<dbReference type="GO" id="GO:0006892">
    <property type="term" value="P:post-Golgi vesicle-mediated transport"/>
    <property type="evidence" value="ECO:0007669"/>
    <property type="project" value="TreeGrafter"/>
</dbReference>